<evidence type="ECO:0000313" key="10">
    <source>
        <dbReference type="EMBL" id="CAF1548487.1"/>
    </source>
</evidence>
<dbReference type="PANTHER" id="PTHR45622:SF76">
    <property type="entry name" value="HECT AND RLD DOMAIN CONTAINING E3 UBIQUITIN LIGASE 4, ISOFORM C"/>
    <property type="match status" value="1"/>
</dbReference>
<evidence type="ECO:0000313" key="9">
    <source>
        <dbReference type="EMBL" id="CAF1465462.1"/>
    </source>
</evidence>
<dbReference type="GO" id="GO:0004842">
    <property type="term" value="F:ubiquitin-protein transferase activity"/>
    <property type="evidence" value="ECO:0007669"/>
    <property type="project" value="InterPro"/>
</dbReference>
<feature type="repeat" description="RCC1" evidence="7">
    <location>
        <begin position="155"/>
        <end position="206"/>
    </location>
</feature>
<dbReference type="SUPFAM" id="SSF56204">
    <property type="entry name" value="Hect, E3 ligase catalytic domain"/>
    <property type="match status" value="1"/>
</dbReference>
<dbReference type="OrthoDB" id="8068875at2759"/>
<dbReference type="SUPFAM" id="SSF50985">
    <property type="entry name" value="RCC1/BLIP-II"/>
    <property type="match status" value="1"/>
</dbReference>
<comment type="caution">
    <text evidence="9">The sequence shown here is derived from an EMBL/GenBank/DDBJ whole genome shotgun (WGS) entry which is preliminary data.</text>
</comment>
<organism evidence="9 12">
    <name type="scientific">Rotaria magnacalcarata</name>
    <dbReference type="NCBI Taxonomy" id="392030"/>
    <lineage>
        <taxon>Eukaryota</taxon>
        <taxon>Metazoa</taxon>
        <taxon>Spiralia</taxon>
        <taxon>Gnathifera</taxon>
        <taxon>Rotifera</taxon>
        <taxon>Eurotatoria</taxon>
        <taxon>Bdelloidea</taxon>
        <taxon>Philodinida</taxon>
        <taxon>Philodinidae</taxon>
        <taxon>Rotaria</taxon>
    </lineage>
</organism>
<evidence type="ECO:0000256" key="7">
    <source>
        <dbReference type="PROSITE-ProRule" id="PRU00235"/>
    </source>
</evidence>
<dbReference type="EMBL" id="CAJNOW010005831">
    <property type="protein sequence ID" value="CAF1465462.1"/>
    <property type="molecule type" value="Genomic_DNA"/>
</dbReference>
<proteinExistence type="predicted"/>
<feature type="repeat" description="RCC1" evidence="7">
    <location>
        <begin position="207"/>
        <end position="258"/>
    </location>
</feature>
<keyword evidence="3" id="KW-0808">Transferase</keyword>
<dbReference type="Gene3D" id="3.90.1750.10">
    <property type="entry name" value="Hect, E3 ligase catalytic domains"/>
    <property type="match status" value="1"/>
</dbReference>
<protein>
    <recommendedName>
        <fullName evidence="8">HECT domain-containing protein</fullName>
    </recommendedName>
</protein>
<accession>A0A815QMR0</accession>
<dbReference type="FunFam" id="3.30.2410.10:FF:000003">
    <property type="entry name" value="probable E3 ubiquitin-protein ligase HERC4 isoform X1"/>
    <property type="match status" value="1"/>
</dbReference>
<feature type="repeat" description="RCC1" evidence="7">
    <location>
        <begin position="54"/>
        <end position="103"/>
    </location>
</feature>
<feature type="repeat" description="RCC1" evidence="7">
    <location>
        <begin position="104"/>
        <end position="154"/>
    </location>
</feature>
<keyword evidence="4" id="KW-0677">Repeat</keyword>
<dbReference type="PROSITE" id="PS00626">
    <property type="entry name" value="RCC1_2"/>
    <property type="match status" value="1"/>
</dbReference>
<dbReference type="Pfam" id="PF00632">
    <property type="entry name" value="HECT"/>
    <property type="match status" value="1"/>
</dbReference>
<dbReference type="Pfam" id="PF25390">
    <property type="entry name" value="WD40_RLD"/>
    <property type="match status" value="1"/>
</dbReference>
<dbReference type="GO" id="GO:0005737">
    <property type="term" value="C:cytoplasm"/>
    <property type="evidence" value="ECO:0007669"/>
    <property type="project" value="UniProtKB-SubCell"/>
</dbReference>
<comment type="subcellular location">
    <subcellularLocation>
        <location evidence="1">Cytoplasm</location>
    </subcellularLocation>
</comment>
<dbReference type="AlphaFoldDB" id="A0A815QMR0"/>
<dbReference type="SMART" id="SM00119">
    <property type="entry name" value="HECTc"/>
    <property type="match status" value="1"/>
</dbReference>
<evidence type="ECO:0000256" key="5">
    <source>
        <dbReference type="ARBA" id="ARBA00022786"/>
    </source>
</evidence>
<feature type="domain" description="HECT" evidence="8">
    <location>
        <begin position="738"/>
        <end position="1068"/>
    </location>
</feature>
<dbReference type="InterPro" id="IPR009091">
    <property type="entry name" value="RCC1/BLIP-II"/>
</dbReference>
<reference evidence="9" key="1">
    <citation type="submission" date="2021-02" db="EMBL/GenBank/DDBJ databases">
        <authorList>
            <person name="Nowell W R."/>
        </authorList>
    </citation>
    <scope>NUCLEOTIDE SEQUENCE</scope>
</reference>
<feature type="repeat" description="RCC1" evidence="7">
    <location>
        <begin position="1"/>
        <end position="53"/>
    </location>
</feature>
<dbReference type="FunFam" id="3.30.2160.10:FF:000004">
    <property type="entry name" value="probable E3 ubiquitin-protein ligase HERC4 isoform X1"/>
    <property type="match status" value="1"/>
</dbReference>
<evidence type="ECO:0000313" key="11">
    <source>
        <dbReference type="EMBL" id="CAF2076167.1"/>
    </source>
</evidence>
<dbReference type="EMBL" id="CAJNRE010008818">
    <property type="protein sequence ID" value="CAF2076167.1"/>
    <property type="molecule type" value="Genomic_DNA"/>
</dbReference>
<dbReference type="Proteomes" id="UP000663855">
    <property type="component" value="Unassembled WGS sequence"/>
</dbReference>
<dbReference type="InterPro" id="IPR058923">
    <property type="entry name" value="RCC1-like_dom"/>
</dbReference>
<dbReference type="Gene3D" id="2.130.10.30">
    <property type="entry name" value="Regulator of chromosome condensation 1/beta-lactamase-inhibitor protein II"/>
    <property type="match status" value="2"/>
</dbReference>
<dbReference type="InterPro" id="IPR000408">
    <property type="entry name" value="Reg_chr_condens"/>
</dbReference>
<dbReference type="EMBL" id="CAJNOV010014387">
    <property type="protein sequence ID" value="CAF1548487.1"/>
    <property type="molecule type" value="Genomic_DNA"/>
</dbReference>
<evidence type="ECO:0000259" key="8">
    <source>
        <dbReference type="PROSITE" id="PS50237"/>
    </source>
</evidence>
<gene>
    <name evidence="10" type="ORF">CJN711_LOCUS30225</name>
    <name evidence="9" type="ORF">KQP761_LOCUS12756</name>
    <name evidence="11" type="ORF">MBJ925_LOCUS17604</name>
</gene>
<dbReference type="Proteomes" id="UP000663824">
    <property type="component" value="Unassembled WGS sequence"/>
</dbReference>
<feature type="active site" description="Glycyl thioester intermediate" evidence="6">
    <location>
        <position position="1036"/>
    </location>
</feature>
<dbReference type="PROSITE" id="PS50012">
    <property type="entry name" value="RCC1_3"/>
    <property type="match status" value="6"/>
</dbReference>
<dbReference type="CDD" id="cd00078">
    <property type="entry name" value="HECTc"/>
    <property type="match status" value="1"/>
</dbReference>
<feature type="repeat" description="RCC1" evidence="7">
    <location>
        <begin position="259"/>
        <end position="310"/>
    </location>
</feature>
<dbReference type="PRINTS" id="PR00633">
    <property type="entry name" value="RCCNDNSATION"/>
</dbReference>
<evidence type="ECO:0000256" key="6">
    <source>
        <dbReference type="PROSITE-ProRule" id="PRU00104"/>
    </source>
</evidence>
<evidence type="ECO:0000256" key="4">
    <source>
        <dbReference type="ARBA" id="ARBA00022737"/>
    </source>
</evidence>
<dbReference type="PROSITE" id="PS50237">
    <property type="entry name" value="HECT"/>
    <property type="match status" value="1"/>
</dbReference>
<sequence length="1068" mass="121358">MLGWGINGYGQLGLGPAAVTNFIPTPQRIPFFNDYACTQVACSLTHSIFLLNDGSVYTAGSNEYSQLGREGRTSVPEKVILPQHAEVVQVACGQHFSVCLTSNGKVVIWGSISGKVTNDDGFFYQKPEYLGGFTDKRMIQIAAGYNHCLGLTDDGTVYSTGMNAHGQLGLGHNHDCVRATPIVCLRGSPIVFIACGAYHSLIISKSGTVFTCGFNSSGQLGLGDTDSRVWPSNVKSLQQQKATYASCGEKHSAVITLEGGVFSFGSSTHGQLGHNSTNDELLPRKISELMGSEVSQIACGRSHTVIFMPNIGQISTFGLACAGRLDTKLTTFASIPQKLVMPFLPYKTMKQLNRQLPTDKNPTTSYRKFKSGDTKPVQTNFQVIGIYSGGNQIFVRISSRAQRPDDYRIYSTSRPLLELNLDFAKWLCNVPQSSDTLKDVERKLSRLFNTEACLNGSFLSLPDTHFRTSSSNPGIDLDQVITVMEKLRSCDPKVQQLLFEHIQSILLTLPETAPCFEALRIYLILPFCHIFENEESFETVSAPFAQAATRLKKTADGRVLDYWILHIGRKFVQRIIELYKPLVVKIIQINSMGSTLATEQYQIVLEAVLELLKKVHNVSCNMAKPELVRHDAFYMKELNDMIDIKRDYDFWQARRYLAVEKKIVSFCDYPFLFDLKAKILLLQYHGQLEMQEAIRNAFMHNFQTMMGARVETVNPLLMLHVHRNTIVQDTIAQLDKYKDDDFKKPLQVYFHNEEGLDAGGIRKEFFLLLTKEILNPKYGMFTVYEETNTIWFSDYYDEEEEAMYKLIGTLCALAVYNITIIDLPFPLALYKKLLNKTKIDLEDMKSVSPTVYQSLRSLLNYKEDDLETTLCYAFDIEREIYGERRRTELKPGGSSIMVNQKNKHEFVELYIDYIFNKSCEKQYQAFSAGFRRVINSKPLELFYPDELMAFVIGNTNYDWNEFQKKTEYKGEYHANHPVIQWFWQVFHKLGENEKKKFLLFLTGSDRVPVFGWSQTLPMTIQRSHTDDVHLPVSHTCFNILDMPLYSSKEILKAKLLEAIQHNQGFNLV</sequence>
<keyword evidence="2" id="KW-0963">Cytoplasm</keyword>
<dbReference type="Proteomes" id="UP000663834">
    <property type="component" value="Unassembled WGS sequence"/>
</dbReference>
<dbReference type="Gene3D" id="3.30.2410.10">
    <property type="entry name" value="Hect, E3 ligase catalytic domain"/>
    <property type="match status" value="1"/>
</dbReference>
<evidence type="ECO:0000256" key="3">
    <source>
        <dbReference type="ARBA" id="ARBA00022679"/>
    </source>
</evidence>
<evidence type="ECO:0000256" key="1">
    <source>
        <dbReference type="ARBA" id="ARBA00004496"/>
    </source>
</evidence>
<evidence type="ECO:0000313" key="12">
    <source>
        <dbReference type="Proteomes" id="UP000663834"/>
    </source>
</evidence>
<dbReference type="InterPro" id="IPR000569">
    <property type="entry name" value="HECT_dom"/>
</dbReference>
<dbReference type="PANTHER" id="PTHR45622">
    <property type="entry name" value="UBIQUITIN-PROTEIN LIGASE E3A-RELATED"/>
    <property type="match status" value="1"/>
</dbReference>
<dbReference type="Gene3D" id="3.30.2160.10">
    <property type="entry name" value="Hect, E3 ligase catalytic domain"/>
    <property type="match status" value="1"/>
</dbReference>
<keyword evidence="5 6" id="KW-0833">Ubl conjugation pathway</keyword>
<evidence type="ECO:0000256" key="2">
    <source>
        <dbReference type="ARBA" id="ARBA00022490"/>
    </source>
</evidence>
<name>A0A815QMR0_9BILA</name>
<dbReference type="InterPro" id="IPR035983">
    <property type="entry name" value="Hect_E3_ubiquitin_ligase"/>
</dbReference>
<dbReference type="InterPro" id="IPR051709">
    <property type="entry name" value="Ub-ligase/GTPase-reg"/>
</dbReference>